<gene>
    <name evidence="2" type="ordered locus">Lbys_1370</name>
</gene>
<dbReference type="EMBL" id="CP002305">
    <property type="protein sequence ID" value="ADQ17089.1"/>
    <property type="molecule type" value="Genomic_DNA"/>
</dbReference>
<reference key="1">
    <citation type="submission" date="2010-11" db="EMBL/GenBank/DDBJ databases">
        <title>The complete genome of Leadbetterella byssophila DSM 17132.</title>
        <authorList>
            <consortium name="US DOE Joint Genome Institute (JGI-PGF)"/>
            <person name="Lucas S."/>
            <person name="Copeland A."/>
            <person name="Lapidus A."/>
            <person name="Glavina del Rio T."/>
            <person name="Dalin E."/>
            <person name="Tice H."/>
            <person name="Bruce D."/>
            <person name="Goodwin L."/>
            <person name="Pitluck S."/>
            <person name="Kyrpides N."/>
            <person name="Mavromatis K."/>
            <person name="Ivanova N."/>
            <person name="Teshima H."/>
            <person name="Brettin T."/>
            <person name="Detter J.C."/>
            <person name="Han C."/>
            <person name="Tapia R."/>
            <person name="Land M."/>
            <person name="Hauser L."/>
            <person name="Markowitz V."/>
            <person name="Cheng J.-F."/>
            <person name="Hugenholtz P."/>
            <person name="Woyke T."/>
            <person name="Wu D."/>
            <person name="Tindall B."/>
            <person name="Pomrenke H.G."/>
            <person name="Brambilla E."/>
            <person name="Klenk H.-P."/>
            <person name="Eisen J.A."/>
        </authorList>
    </citation>
    <scope>NUCLEOTIDE SEQUENCE [LARGE SCALE GENOMIC DNA]</scope>
    <source>
        <strain>DSM 17132</strain>
    </source>
</reference>
<feature type="domain" description="HTH cro/C1-type" evidence="1">
    <location>
        <begin position="23"/>
        <end position="61"/>
    </location>
</feature>
<dbReference type="InterPro" id="IPR010982">
    <property type="entry name" value="Lambda_DNA-bd_dom_sf"/>
</dbReference>
<dbReference type="SUPFAM" id="SSF47413">
    <property type="entry name" value="lambda repressor-like DNA-binding domains"/>
    <property type="match status" value="1"/>
</dbReference>
<reference evidence="2 3" key="2">
    <citation type="journal article" date="2011" name="Stand. Genomic Sci.">
        <title>Complete genome sequence of Leadbetterella byssophila type strain (4M15).</title>
        <authorList>
            <person name="Abt B."/>
            <person name="Teshima H."/>
            <person name="Lucas S."/>
            <person name="Lapidus A."/>
            <person name="Del Rio T.G."/>
            <person name="Nolan M."/>
            <person name="Tice H."/>
            <person name="Cheng J.F."/>
            <person name="Pitluck S."/>
            <person name="Liolios K."/>
            <person name="Pagani I."/>
            <person name="Ivanova N."/>
            <person name="Mavromatis K."/>
            <person name="Pati A."/>
            <person name="Tapia R."/>
            <person name="Han C."/>
            <person name="Goodwin L."/>
            <person name="Chen A."/>
            <person name="Palaniappan K."/>
            <person name="Land M."/>
            <person name="Hauser L."/>
            <person name="Chang Y.J."/>
            <person name="Jeffries C.D."/>
            <person name="Rohde M."/>
            <person name="Goker M."/>
            <person name="Tindall B.J."/>
            <person name="Detter J.C."/>
            <person name="Woyke T."/>
            <person name="Bristow J."/>
            <person name="Eisen J.A."/>
            <person name="Markowitz V."/>
            <person name="Hugenholtz P."/>
            <person name="Klenk H.P."/>
            <person name="Kyrpides N.C."/>
        </authorList>
    </citation>
    <scope>NUCLEOTIDE SEQUENCE [LARGE SCALE GENOMIC DNA]</scope>
    <source>
        <strain evidence="3">DSM 17132 / JCM 16389 / KACC 11308 / NBRC 106382 / 4M15</strain>
    </source>
</reference>
<dbReference type="Proteomes" id="UP000007435">
    <property type="component" value="Chromosome"/>
</dbReference>
<dbReference type="AlphaFoldDB" id="E4RVM5"/>
<protein>
    <submittedName>
        <fullName evidence="2">Helix-turn-helix domain protein</fullName>
    </submittedName>
</protein>
<organism evidence="2 3">
    <name type="scientific">Leadbetterella byssophila (strain DSM 17132 / JCM 16389 / KACC 11308 / NBRC 106382 / 4M15)</name>
    <dbReference type="NCBI Taxonomy" id="649349"/>
    <lineage>
        <taxon>Bacteria</taxon>
        <taxon>Pseudomonadati</taxon>
        <taxon>Bacteroidota</taxon>
        <taxon>Cytophagia</taxon>
        <taxon>Cytophagales</taxon>
        <taxon>Leadbetterellaceae</taxon>
        <taxon>Leadbetterella</taxon>
    </lineage>
</organism>
<dbReference type="SMART" id="SM00530">
    <property type="entry name" value="HTH_XRE"/>
    <property type="match status" value="1"/>
</dbReference>
<dbReference type="HOGENOM" id="CLU_066192_52_1_10"/>
<keyword evidence="3" id="KW-1185">Reference proteome</keyword>
<dbReference type="InterPro" id="IPR001387">
    <property type="entry name" value="Cro/C1-type_HTH"/>
</dbReference>
<name>E4RVM5_LEAB4</name>
<dbReference type="KEGG" id="lby:Lbys_1370"/>
<dbReference type="OrthoDB" id="7865033at2"/>
<evidence type="ECO:0000313" key="3">
    <source>
        <dbReference type="Proteomes" id="UP000007435"/>
    </source>
</evidence>
<accession>E4RVM5</accession>
<dbReference type="Gene3D" id="1.10.260.40">
    <property type="entry name" value="lambda repressor-like DNA-binding domains"/>
    <property type="match status" value="1"/>
</dbReference>
<dbReference type="GO" id="GO:0003677">
    <property type="term" value="F:DNA binding"/>
    <property type="evidence" value="ECO:0007669"/>
    <property type="project" value="InterPro"/>
</dbReference>
<evidence type="ECO:0000313" key="2">
    <source>
        <dbReference type="EMBL" id="ADQ17089.1"/>
    </source>
</evidence>
<dbReference type="Pfam" id="PF01381">
    <property type="entry name" value="HTH_3"/>
    <property type="match status" value="1"/>
</dbReference>
<proteinExistence type="predicted"/>
<sequence length="76" mass="9129">MSKINRLSEVFDQKGVRNNDIVKLLRVRKETVSRWVHNKQQPDLHKLYLIAEYLRVDIRELLHPSDWSKSKVEPFS</sequence>
<evidence type="ECO:0000259" key="1">
    <source>
        <dbReference type="PROSITE" id="PS50943"/>
    </source>
</evidence>
<dbReference type="CDD" id="cd00093">
    <property type="entry name" value="HTH_XRE"/>
    <property type="match status" value="1"/>
</dbReference>
<dbReference type="PROSITE" id="PS50943">
    <property type="entry name" value="HTH_CROC1"/>
    <property type="match status" value="1"/>
</dbReference>
<dbReference type="RefSeq" id="WP_013408138.1">
    <property type="nucleotide sequence ID" value="NC_014655.1"/>
</dbReference>
<dbReference type="eggNOG" id="ENOG502ZXQY">
    <property type="taxonomic scope" value="Bacteria"/>
</dbReference>